<proteinExistence type="predicted"/>
<keyword evidence="3" id="KW-1185">Reference proteome</keyword>
<evidence type="ECO:0000313" key="2">
    <source>
        <dbReference type="EMBL" id="GKU93552.1"/>
    </source>
</evidence>
<feature type="region of interest" description="Disordered" evidence="1">
    <location>
        <begin position="65"/>
        <end position="89"/>
    </location>
</feature>
<accession>A0AAV5I3Q1</accession>
<comment type="caution">
    <text evidence="2">The sequence shown here is derived from an EMBL/GenBank/DDBJ whole genome shotgun (WGS) entry which is preliminary data.</text>
</comment>
<evidence type="ECO:0000313" key="3">
    <source>
        <dbReference type="Proteomes" id="UP001054252"/>
    </source>
</evidence>
<protein>
    <submittedName>
        <fullName evidence="2">Uncharacterized protein</fullName>
    </submittedName>
</protein>
<evidence type="ECO:0000256" key="1">
    <source>
        <dbReference type="SAM" id="MobiDB-lite"/>
    </source>
</evidence>
<reference evidence="2 3" key="1">
    <citation type="journal article" date="2021" name="Commun. Biol.">
        <title>The genome of Shorea leprosula (Dipterocarpaceae) highlights the ecological relevance of drought in aseasonal tropical rainforests.</title>
        <authorList>
            <person name="Ng K.K.S."/>
            <person name="Kobayashi M.J."/>
            <person name="Fawcett J.A."/>
            <person name="Hatakeyama M."/>
            <person name="Paape T."/>
            <person name="Ng C.H."/>
            <person name="Ang C.C."/>
            <person name="Tnah L.H."/>
            <person name="Lee C.T."/>
            <person name="Nishiyama T."/>
            <person name="Sese J."/>
            <person name="O'Brien M.J."/>
            <person name="Copetti D."/>
            <person name="Mohd Noor M.I."/>
            <person name="Ong R.C."/>
            <person name="Putra M."/>
            <person name="Sireger I.Z."/>
            <person name="Indrioko S."/>
            <person name="Kosugi Y."/>
            <person name="Izuno A."/>
            <person name="Isagi Y."/>
            <person name="Lee S.L."/>
            <person name="Shimizu K.K."/>
        </authorList>
    </citation>
    <scope>NUCLEOTIDE SEQUENCE [LARGE SCALE GENOMIC DNA]</scope>
    <source>
        <strain evidence="2">214</strain>
    </source>
</reference>
<organism evidence="2 3">
    <name type="scientific">Rubroshorea leprosula</name>
    <dbReference type="NCBI Taxonomy" id="152421"/>
    <lineage>
        <taxon>Eukaryota</taxon>
        <taxon>Viridiplantae</taxon>
        <taxon>Streptophyta</taxon>
        <taxon>Embryophyta</taxon>
        <taxon>Tracheophyta</taxon>
        <taxon>Spermatophyta</taxon>
        <taxon>Magnoliopsida</taxon>
        <taxon>eudicotyledons</taxon>
        <taxon>Gunneridae</taxon>
        <taxon>Pentapetalae</taxon>
        <taxon>rosids</taxon>
        <taxon>malvids</taxon>
        <taxon>Malvales</taxon>
        <taxon>Dipterocarpaceae</taxon>
        <taxon>Rubroshorea</taxon>
    </lineage>
</organism>
<gene>
    <name evidence="2" type="ORF">SLEP1_g7142</name>
</gene>
<dbReference type="AlphaFoldDB" id="A0AAV5I3Q1"/>
<feature type="compositionally biased region" description="Basic and acidic residues" evidence="1">
    <location>
        <begin position="65"/>
        <end position="78"/>
    </location>
</feature>
<dbReference type="Proteomes" id="UP001054252">
    <property type="component" value="Unassembled WGS sequence"/>
</dbReference>
<name>A0AAV5I3Q1_9ROSI</name>
<dbReference type="EMBL" id="BPVZ01000007">
    <property type="protein sequence ID" value="GKU93552.1"/>
    <property type="molecule type" value="Genomic_DNA"/>
</dbReference>
<sequence length="89" mass="9979">MSDIAERKFPGLSGSSMITFLPVCERRLGESGGHESVLLGIHISLNQLGTESHVEVAEMPGDRWEKSVKGKNSRRDEAWLDYTRPTTHR</sequence>